<keyword evidence="2" id="KW-1003">Cell membrane</keyword>
<keyword evidence="5" id="KW-1133">Transmembrane helix</keyword>
<feature type="repeat" description="ANK" evidence="9">
    <location>
        <begin position="152"/>
        <end position="179"/>
    </location>
</feature>
<evidence type="ECO:0000256" key="6">
    <source>
        <dbReference type="ARBA" id="ARBA00023016"/>
    </source>
</evidence>
<proteinExistence type="predicted"/>
<protein>
    <submittedName>
        <fullName evidence="10">Uncharacterized protein</fullName>
    </submittedName>
</protein>
<evidence type="ECO:0000256" key="3">
    <source>
        <dbReference type="ARBA" id="ARBA00022692"/>
    </source>
</evidence>
<dbReference type="InterPro" id="IPR002110">
    <property type="entry name" value="Ankyrin_rpt"/>
</dbReference>
<evidence type="ECO:0000256" key="1">
    <source>
        <dbReference type="ARBA" id="ARBA00004651"/>
    </source>
</evidence>
<gene>
    <name evidence="10" type="ORF">QVD17_31400</name>
</gene>
<evidence type="ECO:0000256" key="8">
    <source>
        <dbReference type="ARBA" id="ARBA00023136"/>
    </source>
</evidence>
<dbReference type="AlphaFoldDB" id="A0AAD8K7F9"/>
<name>A0AAD8K7F9_TARER</name>
<evidence type="ECO:0000256" key="5">
    <source>
        <dbReference type="ARBA" id="ARBA00022989"/>
    </source>
</evidence>
<dbReference type="Gene3D" id="1.25.40.20">
    <property type="entry name" value="Ankyrin repeat-containing domain"/>
    <property type="match status" value="2"/>
</dbReference>
<dbReference type="PANTHER" id="PTHR24186:SF48">
    <property type="entry name" value="ANKYRIN REPEAT-CONTAINING PROTEIN ITN1"/>
    <property type="match status" value="1"/>
</dbReference>
<dbReference type="Proteomes" id="UP001229421">
    <property type="component" value="Unassembled WGS sequence"/>
</dbReference>
<dbReference type="PROSITE" id="PS50297">
    <property type="entry name" value="ANK_REP_REGION"/>
    <property type="match status" value="2"/>
</dbReference>
<dbReference type="PANTHER" id="PTHR24186">
    <property type="entry name" value="PROTEIN PHOSPHATASE 1 REGULATORY SUBUNIT"/>
    <property type="match status" value="1"/>
</dbReference>
<evidence type="ECO:0000256" key="2">
    <source>
        <dbReference type="ARBA" id="ARBA00022475"/>
    </source>
</evidence>
<evidence type="ECO:0000256" key="4">
    <source>
        <dbReference type="ARBA" id="ARBA00022737"/>
    </source>
</evidence>
<keyword evidence="3" id="KW-0812">Transmembrane</keyword>
<keyword evidence="7 9" id="KW-0040">ANK repeat</keyword>
<evidence type="ECO:0000256" key="9">
    <source>
        <dbReference type="PROSITE-ProRule" id="PRU00023"/>
    </source>
</evidence>
<keyword evidence="8" id="KW-0472">Membrane</keyword>
<dbReference type="GO" id="GO:0005886">
    <property type="term" value="C:plasma membrane"/>
    <property type="evidence" value="ECO:0007669"/>
    <property type="project" value="UniProtKB-SubCell"/>
</dbReference>
<feature type="repeat" description="ANK" evidence="9">
    <location>
        <begin position="220"/>
        <end position="252"/>
    </location>
</feature>
<comment type="subcellular location">
    <subcellularLocation>
        <location evidence="1">Cell membrane</location>
        <topology evidence="1">Multi-pass membrane protein</topology>
    </subcellularLocation>
</comment>
<evidence type="ECO:0000313" key="11">
    <source>
        <dbReference type="Proteomes" id="UP001229421"/>
    </source>
</evidence>
<evidence type="ECO:0000256" key="7">
    <source>
        <dbReference type="ARBA" id="ARBA00023043"/>
    </source>
</evidence>
<dbReference type="SUPFAM" id="SSF48403">
    <property type="entry name" value="Ankyrin repeat"/>
    <property type="match status" value="1"/>
</dbReference>
<dbReference type="Pfam" id="PF12796">
    <property type="entry name" value="Ank_2"/>
    <property type="match status" value="1"/>
</dbReference>
<reference evidence="10" key="1">
    <citation type="journal article" date="2023" name="bioRxiv">
        <title>Improved chromosome-level genome assembly for marigold (Tagetes erecta).</title>
        <authorList>
            <person name="Jiang F."/>
            <person name="Yuan L."/>
            <person name="Wang S."/>
            <person name="Wang H."/>
            <person name="Xu D."/>
            <person name="Wang A."/>
            <person name="Fan W."/>
        </authorList>
    </citation>
    <scope>NUCLEOTIDE SEQUENCE</scope>
    <source>
        <strain evidence="10">WSJ</strain>
        <tissue evidence="10">Leaf</tissue>
    </source>
</reference>
<dbReference type="InterPro" id="IPR036770">
    <property type="entry name" value="Ankyrin_rpt-contain_sf"/>
</dbReference>
<evidence type="ECO:0000313" key="10">
    <source>
        <dbReference type="EMBL" id="KAK1415617.1"/>
    </source>
</evidence>
<dbReference type="EMBL" id="JAUHHV010000008">
    <property type="protein sequence ID" value="KAK1415617.1"/>
    <property type="molecule type" value="Genomic_DNA"/>
</dbReference>
<accession>A0AAD8K7F9</accession>
<organism evidence="10 11">
    <name type="scientific">Tagetes erecta</name>
    <name type="common">African marigold</name>
    <dbReference type="NCBI Taxonomy" id="13708"/>
    <lineage>
        <taxon>Eukaryota</taxon>
        <taxon>Viridiplantae</taxon>
        <taxon>Streptophyta</taxon>
        <taxon>Embryophyta</taxon>
        <taxon>Tracheophyta</taxon>
        <taxon>Spermatophyta</taxon>
        <taxon>Magnoliopsida</taxon>
        <taxon>eudicotyledons</taxon>
        <taxon>Gunneridae</taxon>
        <taxon>Pentapetalae</taxon>
        <taxon>asterids</taxon>
        <taxon>campanulids</taxon>
        <taxon>Asterales</taxon>
        <taxon>Asteraceae</taxon>
        <taxon>Asteroideae</taxon>
        <taxon>Heliantheae alliance</taxon>
        <taxon>Tageteae</taxon>
        <taxon>Tagetes</taxon>
    </lineage>
</organism>
<dbReference type="PROSITE" id="PS50088">
    <property type="entry name" value="ANK_REPEAT"/>
    <property type="match status" value="2"/>
</dbReference>
<sequence length="339" mass="36914">MRSAVDIERGVFVTPSEQNQTSNLLDPSPSSTFDPALVLAASGKRTIHAGKKKYAKQVTGAYNGTELHLAAQRGDLASVKHIIDEINSQMVGTLSGPDFDADVVKIRACVVNEVNELGETAPYMAAENGHLEVVKELLKYSDQETLTRKSHLEFDPLHIAASQGHHAIVKLLLDHNVSLCKTISMGNDTPLITAASKGHTAVVQDLFSKDPTLLDISRFNGKNALHMAASLGHVETVKCLLEKDPKLVLLQQDYGEDGTNDMSKFRVKFGYDSKCLSNIYTQVFVYCPSKSDPNLKGSGAPGSRLPLGQCTFHSWQPAAPQRYCSRTRLLAPGFWLPAA</sequence>
<dbReference type="FunFam" id="1.25.40.20:FF:000245">
    <property type="entry name" value="Ankyrin repeat-containing protein ITN1"/>
    <property type="match status" value="1"/>
</dbReference>
<keyword evidence="4" id="KW-0677">Repeat</keyword>
<keyword evidence="11" id="KW-1185">Reference proteome</keyword>
<comment type="caution">
    <text evidence="10">The sequence shown here is derived from an EMBL/GenBank/DDBJ whole genome shotgun (WGS) entry which is preliminary data.</text>
</comment>
<dbReference type="SMART" id="SM00248">
    <property type="entry name" value="ANK"/>
    <property type="match status" value="5"/>
</dbReference>
<keyword evidence="6" id="KW-0346">Stress response</keyword>